<dbReference type="EMBL" id="FORH01000001">
    <property type="protein sequence ID" value="SFI62706.1"/>
    <property type="molecule type" value="Genomic_DNA"/>
</dbReference>
<accession>A0A1I3JRB6</accession>
<protein>
    <submittedName>
        <fullName evidence="1">Uncharacterized protein</fullName>
    </submittedName>
</protein>
<sequence length="226" mass="24644">MARRWGHRIGVSLIALFAGFGLGLLALGYSPVLAGACPGCFGFKQIAPNVYSELTGPSTSEDMLRRLVRAEARVAMAFGPQERPKILICYTETCNGVMGGKDVRAMTYGQHLFYLTPRGHDTEIIAHELAHVAFHRQIGLKALRGFPAWIDEGIATYVSRDPRFDLDPKSCDPGSGDLPFAAADWRHSEGARNASSYAYAGCRVARWVKAHPISGFDDLVAAHLPQ</sequence>
<dbReference type="RefSeq" id="WP_090056548.1">
    <property type="nucleotide sequence ID" value="NZ_FORH01000001.1"/>
</dbReference>
<dbReference type="Proteomes" id="UP000199630">
    <property type="component" value="Unassembled WGS sequence"/>
</dbReference>
<dbReference type="STRING" id="588602.SAMN04487991_0437"/>
<gene>
    <name evidence="1" type="ORF">SAMN04487991_0437</name>
</gene>
<dbReference type="AlphaFoldDB" id="A0A1I3JRB6"/>
<name>A0A1I3JRB6_9RHOB</name>
<reference evidence="2" key="1">
    <citation type="submission" date="2016-10" db="EMBL/GenBank/DDBJ databases">
        <authorList>
            <person name="Varghese N."/>
            <person name="Submissions S."/>
        </authorList>
    </citation>
    <scope>NUCLEOTIDE SEQUENCE [LARGE SCALE GENOMIC DNA]</scope>
    <source>
        <strain evidence="2">DSM 26471</strain>
    </source>
</reference>
<proteinExistence type="predicted"/>
<evidence type="ECO:0000313" key="2">
    <source>
        <dbReference type="Proteomes" id="UP000199630"/>
    </source>
</evidence>
<evidence type="ECO:0000313" key="1">
    <source>
        <dbReference type="EMBL" id="SFI62706.1"/>
    </source>
</evidence>
<dbReference type="OrthoDB" id="43895at2"/>
<organism evidence="1 2">
    <name type="scientific">Celeribacter neptunius</name>
    <dbReference type="NCBI Taxonomy" id="588602"/>
    <lineage>
        <taxon>Bacteria</taxon>
        <taxon>Pseudomonadati</taxon>
        <taxon>Pseudomonadota</taxon>
        <taxon>Alphaproteobacteria</taxon>
        <taxon>Rhodobacterales</taxon>
        <taxon>Roseobacteraceae</taxon>
        <taxon>Celeribacter</taxon>
    </lineage>
</organism>
<keyword evidence="2" id="KW-1185">Reference proteome</keyword>